<feature type="domain" description="HTH gntR-type" evidence="4">
    <location>
        <begin position="9"/>
        <end position="77"/>
    </location>
</feature>
<proteinExistence type="predicted"/>
<dbReference type="PANTHER" id="PTHR44846:SF1">
    <property type="entry name" value="MANNOSYL-D-GLYCERATE TRANSPORT_METABOLISM SYSTEM REPRESSOR MNGR-RELATED"/>
    <property type="match status" value="1"/>
</dbReference>
<dbReference type="CDD" id="cd07377">
    <property type="entry name" value="WHTH_GntR"/>
    <property type="match status" value="1"/>
</dbReference>
<dbReference type="GO" id="GO:0003700">
    <property type="term" value="F:DNA-binding transcription factor activity"/>
    <property type="evidence" value="ECO:0007669"/>
    <property type="project" value="InterPro"/>
</dbReference>
<keyword evidence="2" id="KW-0238">DNA-binding</keyword>
<dbReference type="KEGG" id="scb:SCAB_57781"/>
<evidence type="ECO:0000313" key="6">
    <source>
        <dbReference type="Proteomes" id="UP000001444"/>
    </source>
</evidence>
<keyword evidence="1" id="KW-0805">Transcription regulation</keyword>
<dbReference type="GeneID" id="24311633"/>
<dbReference type="eggNOG" id="COG2188">
    <property type="taxonomic scope" value="Bacteria"/>
</dbReference>
<dbReference type="Proteomes" id="UP000001444">
    <property type="component" value="Chromosome"/>
</dbReference>
<dbReference type="PROSITE" id="PS50949">
    <property type="entry name" value="HTH_GNTR"/>
    <property type="match status" value="1"/>
</dbReference>
<evidence type="ECO:0000313" key="5">
    <source>
        <dbReference type="EMBL" id="CBG72803.1"/>
    </source>
</evidence>
<dbReference type="InterPro" id="IPR036390">
    <property type="entry name" value="WH_DNA-bd_sf"/>
</dbReference>
<dbReference type="STRING" id="680198.SCAB_57781"/>
<dbReference type="GO" id="GO:0045892">
    <property type="term" value="P:negative regulation of DNA-templated transcription"/>
    <property type="evidence" value="ECO:0007669"/>
    <property type="project" value="TreeGrafter"/>
</dbReference>
<dbReference type="EMBL" id="FN554889">
    <property type="protein sequence ID" value="CBG72803.1"/>
    <property type="molecule type" value="Genomic_DNA"/>
</dbReference>
<dbReference type="InterPro" id="IPR036388">
    <property type="entry name" value="WH-like_DNA-bd_sf"/>
</dbReference>
<dbReference type="GO" id="GO:0003677">
    <property type="term" value="F:DNA binding"/>
    <property type="evidence" value="ECO:0007669"/>
    <property type="project" value="UniProtKB-KW"/>
</dbReference>
<evidence type="ECO:0000256" key="3">
    <source>
        <dbReference type="ARBA" id="ARBA00023163"/>
    </source>
</evidence>
<evidence type="ECO:0000256" key="1">
    <source>
        <dbReference type="ARBA" id="ARBA00023015"/>
    </source>
</evidence>
<dbReference type="InterPro" id="IPR050679">
    <property type="entry name" value="Bact_HTH_transcr_reg"/>
</dbReference>
<accession>C9Z454</accession>
<name>C9Z454_STRSW</name>
<dbReference type="PANTHER" id="PTHR44846">
    <property type="entry name" value="MANNOSYL-D-GLYCERATE TRANSPORT/METABOLISM SYSTEM REPRESSOR MNGR-RELATED"/>
    <property type="match status" value="1"/>
</dbReference>
<keyword evidence="3" id="KW-0804">Transcription</keyword>
<dbReference type="InterPro" id="IPR000524">
    <property type="entry name" value="Tscrpt_reg_HTH_GntR"/>
</dbReference>
<dbReference type="Pfam" id="PF00392">
    <property type="entry name" value="GntR"/>
    <property type="match status" value="1"/>
</dbReference>
<evidence type="ECO:0000256" key="2">
    <source>
        <dbReference type="ARBA" id="ARBA00023125"/>
    </source>
</evidence>
<keyword evidence="6" id="KW-1185">Reference proteome</keyword>
<reference evidence="5 6" key="1">
    <citation type="journal article" date="2010" name="Mol. Plant Microbe Interact.">
        <title>Streptomyces scabies 87-22 contains a coronafacic acid-like biosynthetic cluster that contributes to plant-microbe interactions.</title>
        <authorList>
            <person name="Bignell D.R."/>
            <person name="Seipke R.F."/>
            <person name="Huguet-Tapia J.C."/>
            <person name="Chambers A.H."/>
            <person name="Parry R.J."/>
            <person name="Loria R."/>
        </authorList>
    </citation>
    <scope>NUCLEOTIDE SEQUENCE [LARGE SCALE GENOMIC DNA]</scope>
    <source>
        <strain evidence="5 6">87.22</strain>
    </source>
</reference>
<organism evidence="5 6">
    <name type="scientific">Streptomyces scabiei (strain 87.22)</name>
    <dbReference type="NCBI Taxonomy" id="680198"/>
    <lineage>
        <taxon>Bacteria</taxon>
        <taxon>Bacillati</taxon>
        <taxon>Actinomycetota</taxon>
        <taxon>Actinomycetes</taxon>
        <taxon>Kitasatosporales</taxon>
        <taxon>Streptomycetaceae</taxon>
        <taxon>Streptomyces</taxon>
    </lineage>
</organism>
<sequence length="89" mass="9429">MTVDLEGPEPLYEQIAAILSARIADGTYPPRRRVPSEAALCDEFSVSRPTARSALQLLSQRGLIVTVRGKGSFVTERAAAPVEDSGSAG</sequence>
<dbReference type="SMART" id="SM00345">
    <property type="entry name" value="HTH_GNTR"/>
    <property type="match status" value="1"/>
</dbReference>
<dbReference type="Gene3D" id="1.10.10.10">
    <property type="entry name" value="Winged helix-like DNA-binding domain superfamily/Winged helix DNA-binding domain"/>
    <property type="match status" value="1"/>
</dbReference>
<protein>
    <submittedName>
        <fullName evidence="5">Putative GntR-family regulator</fullName>
    </submittedName>
</protein>
<dbReference type="SUPFAM" id="SSF46785">
    <property type="entry name" value="Winged helix' DNA-binding domain"/>
    <property type="match status" value="1"/>
</dbReference>
<gene>
    <name evidence="5" type="ordered locus">SCAB_57781</name>
</gene>
<dbReference type="AlphaFoldDB" id="C9Z454"/>
<dbReference type="PRINTS" id="PR00035">
    <property type="entry name" value="HTHGNTR"/>
</dbReference>
<evidence type="ECO:0000259" key="4">
    <source>
        <dbReference type="PROSITE" id="PS50949"/>
    </source>
</evidence>
<dbReference type="HOGENOM" id="CLU_017584_16_3_11"/>
<dbReference type="RefSeq" id="WP_013003371.1">
    <property type="nucleotide sequence ID" value="NC_013929.1"/>
</dbReference>